<keyword evidence="2" id="KW-0732">Signal</keyword>
<accession>A0A6A6I180</accession>
<keyword evidence="4" id="KW-1185">Reference proteome</keyword>
<evidence type="ECO:0000313" key="4">
    <source>
        <dbReference type="Proteomes" id="UP000800094"/>
    </source>
</evidence>
<proteinExistence type="predicted"/>
<feature type="region of interest" description="Disordered" evidence="1">
    <location>
        <begin position="78"/>
        <end position="103"/>
    </location>
</feature>
<dbReference type="EMBL" id="ML987203">
    <property type="protein sequence ID" value="KAF2244254.1"/>
    <property type="molecule type" value="Genomic_DNA"/>
</dbReference>
<organism evidence="3 4">
    <name type="scientific">Trematosphaeria pertusa</name>
    <dbReference type="NCBI Taxonomy" id="390896"/>
    <lineage>
        <taxon>Eukaryota</taxon>
        <taxon>Fungi</taxon>
        <taxon>Dikarya</taxon>
        <taxon>Ascomycota</taxon>
        <taxon>Pezizomycotina</taxon>
        <taxon>Dothideomycetes</taxon>
        <taxon>Pleosporomycetidae</taxon>
        <taxon>Pleosporales</taxon>
        <taxon>Massarineae</taxon>
        <taxon>Trematosphaeriaceae</taxon>
        <taxon>Trematosphaeria</taxon>
    </lineage>
</organism>
<evidence type="ECO:0000256" key="2">
    <source>
        <dbReference type="SAM" id="SignalP"/>
    </source>
</evidence>
<dbReference type="Proteomes" id="UP000800094">
    <property type="component" value="Unassembled WGS sequence"/>
</dbReference>
<name>A0A6A6I180_9PLEO</name>
<gene>
    <name evidence="3" type="ORF">BU26DRAFT_96687</name>
</gene>
<dbReference type="GeneID" id="54589889"/>
<evidence type="ECO:0000256" key="1">
    <source>
        <dbReference type="SAM" id="MobiDB-lite"/>
    </source>
</evidence>
<evidence type="ECO:0000313" key="3">
    <source>
        <dbReference type="EMBL" id="KAF2244254.1"/>
    </source>
</evidence>
<reference evidence="3" key="1">
    <citation type="journal article" date="2020" name="Stud. Mycol.">
        <title>101 Dothideomycetes genomes: a test case for predicting lifestyles and emergence of pathogens.</title>
        <authorList>
            <person name="Haridas S."/>
            <person name="Albert R."/>
            <person name="Binder M."/>
            <person name="Bloem J."/>
            <person name="Labutti K."/>
            <person name="Salamov A."/>
            <person name="Andreopoulos B."/>
            <person name="Baker S."/>
            <person name="Barry K."/>
            <person name="Bills G."/>
            <person name="Bluhm B."/>
            <person name="Cannon C."/>
            <person name="Castanera R."/>
            <person name="Culley D."/>
            <person name="Daum C."/>
            <person name="Ezra D."/>
            <person name="Gonzalez J."/>
            <person name="Henrissat B."/>
            <person name="Kuo A."/>
            <person name="Liang C."/>
            <person name="Lipzen A."/>
            <person name="Lutzoni F."/>
            <person name="Magnuson J."/>
            <person name="Mondo S."/>
            <person name="Nolan M."/>
            <person name="Ohm R."/>
            <person name="Pangilinan J."/>
            <person name="Park H.-J."/>
            <person name="Ramirez L."/>
            <person name="Alfaro M."/>
            <person name="Sun H."/>
            <person name="Tritt A."/>
            <person name="Yoshinaga Y."/>
            <person name="Zwiers L.-H."/>
            <person name="Turgeon B."/>
            <person name="Goodwin S."/>
            <person name="Spatafora J."/>
            <person name="Crous P."/>
            <person name="Grigoriev I."/>
        </authorList>
    </citation>
    <scope>NUCLEOTIDE SEQUENCE</scope>
    <source>
        <strain evidence="3">CBS 122368</strain>
    </source>
</reference>
<feature type="chain" id="PRO_5025576705" evidence="2">
    <location>
        <begin position="35"/>
        <end position="131"/>
    </location>
</feature>
<feature type="signal peptide" evidence="2">
    <location>
        <begin position="1"/>
        <end position="34"/>
    </location>
</feature>
<sequence>MVACQAHTLQQQDIPRRASSCPWLAVVLLPGTLALQPVDVAGRGGGRGARWMGARRRYWPHFRLIEHALSAYRSTGVGDSAASRNERDLCVSSPAQGRPRSALERPALYESSAPLCSDVWWDCRSATARIE</sequence>
<dbReference type="AlphaFoldDB" id="A0A6A6I180"/>
<protein>
    <submittedName>
        <fullName evidence="3">Uncharacterized protein</fullName>
    </submittedName>
</protein>
<dbReference type="RefSeq" id="XP_033679258.1">
    <property type="nucleotide sequence ID" value="XM_033836559.1"/>
</dbReference>